<dbReference type="InterPro" id="IPR036188">
    <property type="entry name" value="FAD/NAD-bd_sf"/>
</dbReference>
<name>A0A378JU43_9GAMM</name>
<keyword evidence="8" id="KW-0547">Nucleotide-binding</keyword>
<dbReference type="InterPro" id="IPR004099">
    <property type="entry name" value="Pyr_nucl-diS_OxRdtase_dimer"/>
</dbReference>
<feature type="disulfide bond" description="Redox-active" evidence="9">
    <location>
        <begin position="44"/>
        <end position="49"/>
    </location>
</feature>
<feature type="binding site" evidence="8">
    <location>
        <position position="268"/>
    </location>
    <ligand>
        <name>NAD(+)</name>
        <dbReference type="ChEBI" id="CHEBI:57540"/>
    </ligand>
</feature>
<dbReference type="GO" id="GO:0016668">
    <property type="term" value="F:oxidoreductase activity, acting on a sulfur group of donors, NAD(P) as acceptor"/>
    <property type="evidence" value="ECO:0007669"/>
    <property type="project" value="InterPro"/>
</dbReference>
<dbReference type="PANTHER" id="PTHR43014:SF4">
    <property type="entry name" value="PYRIDINE NUCLEOTIDE-DISULFIDE OXIDOREDUCTASE RCLA-RELATED"/>
    <property type="match status" value="1"/>
</dbReference>
<comment type="similarity">
    <text evidence="1 10">Belongs to the class-I pyridine nucleotide-disulfide oxidoreductase family.</text>
</comment>
<dbReference type="PIRSF" id="PIRSF000350">
    <property type="entry name" value="Mercury_reductase_MerA"/>
    <property type="match status" value="1"/>
</dbReference>
<protein>
    <submittedName>
        <fullName evidence="14">Mercuric reductase</fullName>
        <ecNumber evidence="14">1.16.1.1</ecNumber>
    </submittedName>
</protein>
<dbReference type="Gene3D" id="3.30.390.30">
    <property type="match status" value="1"/>
</dbReference>
<feature type="binding site" evidence="8">
    <location>
        <position position="117"/>
    </location>
    <ligand>
        <name>FAD</name>
        <dbReference type="ChEBI" id="CHEBI:57692"/>
    </ligand>
</feature>
<dbReference type="FunFam" id="3.30.390.30:FF:000001">
    <property type="entry name" value="Dihydrolipoyl dehydrogenase"/>
    <property type="match status" value="1"/>
</dbReference>
<feature type="domain" description="FAD/NAD(P)-binding" evidence="12">
    <location>
        <begin position="8"/>
        <end position="319"/>
    </location>
</feature>
<dbReference type="EC" id="1.16.1.1" evidence="14"/>
<dbReference type="PRINTS" id="PR00368">
    <property type="entry name" value="FADPNR"/>
</dbReference>
<evidence type="ECO:0000259" key="12">
    <source>
        <dbReference type="Pfam" id="PF07992"/>
    </source>
</evidence>
<feature type="binding site" evidence="8">
    <location>
        <begin position="178"/>
        <end position="185"/>
    </location>
    <ligand>
        <name>NAD(+)</name>
        <dbReference type="ChEBI" id="CHEBI:57540"/>
    </ligand>
</feature>
<proteinExistence type="inferred from homology"/>
<evidence type="ECO:0000313" key="14">
    <source>
        <dbReference type="EMBL" id="STX61527.1"/>
    </source>
</evidence>
<evidence type="ECO:0000313" key="16">
    <source>
        <dbReference type="Proteomes" id="UP000254040"/>
    </source>
</evidence>
<evidence type="ECO:0000256" key="1">
    <source>
        <dbReference type="ARBA" id="ARBA00007532"/>
    </source>
</evidence>
<evidence type="ECO:0000313" key="13">
    <source>
        <dbReference type="EMBL" id="KTD35623.1"/>
    </source>
</evidence>
<dbReference type="SUPFAM" id="SSF51905">
    <property type="entry name" value="FAD/NAD(P)-binding domain"/>
    <property type="match status" value="1"/>
</dbReference>
<keyword evidence="6" id="KW-1015">Disulfide bond</keyword>
<keyword evidence="4" id="KW-0521">NADP</keyword>
<dbReference type="Pfam" id="PF07992">
    <property type="entry name" value="Pyr_redox_2"/>
    <property type="match status" value="1"/>
</dbReference>
<reference evidence="13 15" key="1">
    <citation type="submission" date="2015-11" db="EMBL/GenBank/DDBJ databases">
        <title>Genomic analysis of 38 Legionella species identifies large and diverse effector repertoires.</title>
        <authorList>
            <person name="Burstein D."/>
            <person name="Amaro F."/>
            <person name="Zusman T."/>
            <person name="Lifshitz Z."/>
            <person name="Cohen O."/>
            <person name="Gilbert J.A."/>
            <person name="Pupko T."/>
            <person name="Shuman H.A."/>
            <person name="Segal G."/>
        </authorList>
    </citation>
    <scope>NUCLEOTIDE SEQUENCE [LARGE SCALE GENOMIC DNA]</scope>
    <source>
        <strain evidence="13 15">ATCC 43877</strain>
    </source>
</reference>
<dbReference type="PROSITE" id="PS00076">
    <property type="entry name" value="PYRIDINE_REDOX_1"/>
    <property type="match status" value="1"/>
</dbReference>
<dbReference type="Proteomes" id="UP000054985">
    <property type="component" value="Unassembled WGS sequence"/>
</dbReference>
<evidence type="ECO:0000256" key="7">
    <source>
        <dbReference type="ARBA" id="ARBA00023284"/>
    </source>
</evidence>
<dbReference type="GO" id="GO:0050660">
    <property type="term" value="F:flavin adenine dinucleotide binding"/>
    <property type="evidence" value="ECO:0007669"/>
    <property type="project" value="TreeGrafter"/>
</dbReference>
<dbReference type="InterPro" id="IPR012999">
    <property type="entry name" value="Pyr_OxRdtase_I_AS"/>
</dbReference>
<keyword evidence="15" id="KW-1185">Reference proteome</keyword>
<dbReference type="AlphaFoldDB" id="A0A378JU43"/>
<gene>
    <name evidence="14" type="primary">merA</name>
    <name evidence="13" type="ORF">Lmor_1070</name>
    <name evidence="14" type="ORF">NCTC12239_00442</name>
</gene>
<keyword evidence="2 10" id="KW-0285">Flavoprotein</keyword>
<dbReference type="PRINTS" id="PR00411">
    <property type="entry name" value="PNDRDTASEI"/>
</dbReference>
<evidence type="ECO:0000256" key="4">
    <source>
        <dbReference type="ARBA" id="ARBA00022857"/>
    </source>
</evidence>
<evidence type="ECO:0000256" key="10">
    <source>
        <dbReference type="RuleBase" id="RU003691"/>
    </source>
</evidence>
<accession>A0A378JU43</accession>
<dbReference type="Pfam" id="PF02852">
    <property type="entry name" value="Pyr_redox_dim"/>
    <property type="match status" value="1"/>
</dbReference>
<dbReference type="RefSeq" id="WP_028383696.1">
    <property type="nucleotide sequence ID" value="NZ_CAAAJG010000054.1"/>
</dbReference>
<keyword evidence="3 8" id="KW-0274">FAD</keyword>
<dbReference type="PANTHER" id="PTHR43014">
    <property type="entry name" value="MERCURIC REDUCTASE"/>
    <property type="match status" value="1"/>
</dbReference>
<feature type="binding site" evidence="8">
    <location>
        <position position="53"/>
    </location>
    <ligand>
        <name>FAD</name>
        <dbReference type="ChEBI" id="CHEBI:57692"/>
    </ligand>
</feature>
<dbReference type="STRING" id="39962.Lmor_1070"/>
<feature type="binding site" evidence="8">
    <location>
        <begin position="141"/>
        <end position="143"/>
    </location>
    <ligand>
        <name>FAD</name>
        <dbReference type="ChEBI" id="CHEBI:57692"/>
    </ligand>
</feature>
<reference evidence="14 16" key="2">
    <citation type="submission" date="2018-06" db="EMBL/GenBank/DDBJ databases">
        <authorList>
            <consortium name="Pathogen Informatics"/>
            <person name="Doyle S."/>
        </authorList>
    </citation>
    <scope>NUCLEOTIDE SEQUENCE [LARGE SCALE GENOMIC DNA]</scope>
    <source>
        <strain evidence="14 16">NCTC12239</strain>
    </source>
</reference>
<evidence type="ECO:0000256" key="3">
    <source>
        <dbReference type="ARBA" id="ARBA00022827"/>
    </source>
</evidence>
<dbReference type="InterPro" id="IPR001100">
    <property type="entry name" value="Pyr_nuc-diS_OxRdtase"/>
</dbReference>
<evidence type="ECO:0000313" key="15">
    <source>
        <dbReference type="Proteomes" id="UP000054985"/>
    </source>
</evidence>
<evidence type="ECO:0000256" key="6">
    <source>
        <dbReference type="ARBA" id="ARBA00023157"/>
    </source>
</evidence>
<dbReference type="GO" id="GO:0003955">
    <property type="term" value="F:NAD(P)H dehydrogenase (quinone) activity"/>
    <property type="evidence" value="ECO:0007669"/>
    <property type="project" value="TreeGrafter"/>
</dbReference>
<evidence type="ECO:0000256" key="5">
    <source>
        <dbReference type="ARBA" id="ARBA00023002"/>
    </source>
</evidence>
<dbReference type="Gene3D" id="3.50.50.60">
    <property type="entry name" value="FAD/NAD(P)-binding domain"/>
    <property type="match status" value="2"/>
</dbReference>
<comment type="cofactor">
    <cofactor evidence="8">
        <name>FAD</name>
        <dbReference type="ChEBI" id="CHEBI:57692"/>
    </cofactor>
    <text evidence="8">Binds 1 FAD per subunit.</text>
</comment>
<feature type="binding site" evidence="8">
    <location>
        <position position="201"/>
    </location>
    <ligand>
        <name>NAD(+)</name>
        <dbReference type="ChEBI" id="CHEBI:57540"/>
    </ligand>
</feature>
<dbReference type="EMBL" id="UGOG01000001">
    <property type="protein sequence ID" value="STX61527.1"/>
    <property type="molecule type" value="Genomic_DNA"/>
</dbReference>
<dbReference type="InterPro" id="IPR016156">
    <property type="entry name" value="FAD/NAD-linked_Rdtase_dimer_sf"/>
</dbReference>
<organism evidence="14 16">
    <name type="scientific">Legionella moravica</name>
    <dbReference type="NCBI Taxonomy" id="39962"/>
    <lineage>
        <taxon>Bacteria</taxon>
        <taxon>Pseudomonadati</taxon>
        <taxon>Pseudomonadota</taxon>
        <taxon>Gammaproteobacteria</taxon>
        <taxon>Legionellales</taxon>
        <taxon>Legionellaceae</taxon>
        <taxon>Legionella</taxon>
    </lineage>
</organism>
<evidence type="ECO:0000259" key="11">
    <source>
        <dbReference type="Pfam" id="PF02852"/>
    </source>
</evidence>
<dbReference type="EMBL" id="LNYN01000014">
    <property type="protein sequence ID" value="KTD35623.1"/>
    <property type="molecule type" value="Genomic_DNA"/>
</dbReference>
<feature type="binding site" evidence="8">
    <location>
        <position position="308"/>
    </location>
    <ligand>
        <name>FAD</name>
        <dbReference type="ChEBI" id="CHEBI:57692"/>
    </ligand>
</feature>
<feature type="domain" description="Pyridine nucleotide-disulphide oxidoreductase dimerisation" evidence="11">
    <location>
        <begin position="343"/>
        <end position="447"/>
    </location>
</feature>
<keyword evidence="7 10" id="KW-0676">Redox-active center</keyword>
<evidence type="ECO:0000256" key="8">
    <source>
        <dbReference type="PIRSR" id="PIRSR000350-3"/>
    </source>
</evidence>
<dbReference type="GO" id="GO:0016152">
    <property type="term" value="F:mercury (II) reductase (NADP+) activity"/>
    <property type="evidence" value="ECO:0007669"/>
    <property type="project" value="UniProtKB-EC"/>
</dbReference>
<evidence type="ECO:0000256" key="9">
    <source>
        <dbReference type="PIRSR" id="PIRSR000350-4"/>
    </source>
</evidence>
<sequence>MNKEISCDIAIIGAGAGGLSLAAGAAQLGLKVVLVEQGLMGGDCLNYGCVPSKALLAAAAAHWHTGHNEVLGMTIPQEPVDFTRIMQHVREVIDTIAVHDSVERFEGLGVQVIQAKGTFINDRTLKAGSAEIKAKRYVIATGSSAAIPPIPGLNSTHFYTNETIFKLIQLPPELLIIGGGPIGCELAQAFAMLGSKVTLLEHFGILNHDDPEAVEQVRQSLIGYGITLYEQIDIVRIETNEAKQTLIQCKQNNDEILITGTHLLVATGRKPNIDQLNCGQAGIQFSPKGILVDKRLRTSNKKIFAIGDVTGIMLFTHIANYHAGIVLQNIAFKLPVKMHDNAIPWVTYTTPELAHVGKSESMCASMGIKYELLKADYSSNDRAQTCKKTNGFIKVIVNPKGVILGVTIVGDQAGELLLPWVMAIREGKTLRAFTDTIVAYPTLSELSKRVASQFYTPKLFSKKVKKLVKFLSYF</sequence>
<dbReference type="SUPFAM" id="SSF55424">
    <property type="entry name" value="FAD/NAD-linked reductases, dimerisation (C-terminal) domain"/>
    <property type="match status" value="1"/>
</dbReference>
<dbReference type="InterPro" id="IPR023753">
    <property type="entry name" value="FAD/NAD-binding_dom"/>
</dbReference>
<keyword evidence="5 10" id="KW-0560">Oxidoreductase</keyword>
<dbReference type="OrthoDB" id="9800167at2"/>
<dbReference type="Proteomes" id="UP000254040">
    <property type="component" value="Unassembled WGS sequence"/>
</dbReference>
<keyword evidence="8" id="KW-0520">NAD</keyword>
<evidence type="ECO:0000256" key="2">
    <source>
        <dbReference type="ARBA" id="ARBA00022630"/>
    </source>
</evidence>